<name>A0A835NI24_9PASS</name>
<dbReference type="GO" id="GO:0000978">
    <property type="term" value="F:RNA polymerase II cis-regulatory region sequence-specific DNA binding"/>
    <property type="evidence" value="ECO:0007669"/>
    <property type="project" value="TreeGrafter"/>
</dbReference>
<comment type="subcellular location">
    <subcellularLocation>
        <location evidence="4 5">Nucleus</location>
    </subcellularLocation>
</comment>
<dbReference type="GO" id="GO:0005634">
    <property type="term" value="C:nucleus"/>
    <property type="evidence" value="ECO:0007669"/>
    <property type="project" value="UniProtKB-SubCell"/>
</dbReference>
<feature type="non-terminal residue" evidence="8">
    <location>
        <position position="428"/>
    </location>
</feature>
<dbReference type="InterPro" id="IPR001356">
    <property type="entry name" value="HD"/>
</dbReference>
<dbReference type="InterPro" id="IPR050460">
    <property type="entry name" value="Distal-less_Homeobox_TF"/>
</dbReference>
<sequence length="428" mass="46841">VSPASSSSGNFSQFTPDSATSPHSSSSSPQPTAKSQKGREYGMEGMRKTKSRTAFSKEQLQTLHQRFQSQKYLSPQQIRELAVALGLTYKQVNRDFDPQCFNLTVAEWSLMEVPGWQDEFLAGTEAKVKTWFQNRRMKLKRCQKHSLWSERAQCLTQSGFQTGTYLDVHPKFHQGYPITAAGNIQTMPAPCQHYGAGQNAYTIVTSEDGGVFGKGGGTCSVQQTVGFIAQHKVDFYHSYPGSVEYPGSKTADQLHGSWQCQISRVKETERHLLAEFWLPLQQTQGNKTYQVAQLATHTLSAAVSLVHVVHSLKIPAGADREDLVKRGCHVQVGSLMSPTLGDKESRSAVQNHTNGPFFGMGPLFSPGPSSKPNNSAFFMPIVLPIGQLDMIHFSPQIGGAVTGGDGEVYSPAALSNTCMEWVDSAGTK</sequence>
<reference evidence="8" key="1">
    <citation type="submission" date="2020-10" db="EMBL/GenBank/DDBJ databases">
        <title>Feather gene expression reveals the developmental basis of iridescence in African starlings.</title>
        <authorList>
            <person name="Rubenstein D.R."/>
        </authorList>
    </citation>
    <scope>NUCLEOTIDE SEQUENCE</scope>
    <source>
        <strain evidence="8">SS15</strain>
        <tissue evidence="8">Liver</tissue>
    </source>
</reference>
<dbReference type="PANTHER" id="PTHR24327">
    <property type="entry name" value="HOMEOBOX PROTEIN"/>
    <property type="match status" value="1"/>
</dbReference>
<evidence type="ECO:0000259" key="7">
    <source>
        <dbReference type="PROSITE" id="PS50071"/>
    </source>
</evidence>
<evidence type="ECO:0000256" key="6">
    <source>
        <dbReference type="SAM" id="MobiDB-lite"/>
    </source>
</evidence>
<feature type="compositionally biased region" description="Polar residues" evidence="6">
    <location>
        <begin position="1"/>
        <end position="17"/>
    </location>
</feature>
<dbReference type="CDD" id="cd00086">
    <property type="entry name" value="homeodomain"/>
    <property type="match status" value="1"/>
</dbReference>
<evidence type="ECO:0000256" key="5">
    <source>
        <dbReference type="RuleBase" id="RU000682"/>
    </source>
</evidence>
<feature type="compositionally biased region" description="Basic and acidic residues" evidence="6">
    <location>
        <begin position="37"/>
        <end position="47"/>
    </location>
</feature>
<proteinExistence type="predicted"/>
<keyword evidence="3 4" id="KW-0539">Nucleus</keyword>
<comment type="caution">
    <text evidence="8">The sequence shown here is derived from an EMBL/GenBank/DDBJ whole genome shotgun (WGS) entry which is preliminary data.</text>
</comment>
<dbReference type="GO" id="GO:0000981">
    <property type="term" value="F:DNA-binding transcription factor activity, RNA polymerase II-specific"/>
    <property type="evidence" value="ECO:0007669"/>
    <property type="project" value="TreeGrafter"/>
</dbReference>
<dbReference type="Pfam" id="PF00046">
    <property type="entry name" value="Homeodomain"/>
    <property type="match status" value="2"/>
</dbReference>
<dbReference type="EMBL" id="JADDUC010000180">
    <property type="protein sequence ID" value="KAG0116272.1"/>
    <property type="molecule type" value="Genomic_DNA"/>
</dbReference>
<feature type="domain" description="Homeobox" evidence="7">
    <location>
        <begin position="46"/>
        <end position="142"/>
    </location>
</feature>
<accession>A0A835NI24</accession>
<evidence type="ECO:0000256" key="2">
    <source>
        <dbReference type="ARBA" id="ARBA00023155"/>
    </source>
</evidence>
<dbReference type="PANTHER" id="PTHR24327:SF72">
    <property type="entry name" value="HOMEOBOX PROTEIN NANOG"/>
    <property type="match status" value="1"/>
</dbReference>
<keyword evidence="2 4" id="KW-0371">Homeobox</keyword>
<gene>
    <name evidence="8" type="ORF">IHE44_004284</name>
</gene>
<feature type="non-terminal residue" evidence="8">
    <location>
        <position position="1"/>
    </location>
</feature>
<evidence type="ECO:0000313" key="8">
    <source>
        <dbReference type="EMBL" id="KAG0116272.1"/>
    </source>
</evidence>
<feature type="region of interest" description="Disordered" evidence="6">
    <location>
        <begin position="1"/>
        <end position="50"/>
    </location>
</feature>
<evidence type="ECO:0000256" key="3">
    <source>
        <dbReference type="ARBA" id="ARBA00023242"/>
    </source>
</evidence>
<dbReference type="Gene3D" id="1.10.10.60">
    <property type="entry name" value="Homeodomain-like"/>
    <property type="match status" value="2"/>
</dbReference>
<dbReference type="PROSITE" id="PS50071">
    <property type="entry name" value="HOMEOBOX_2"/>
    <property type="match status" value="1"/>
</dbReference>
<evidence type="ECO:0000256" key="4">
    <source>
        <dbReference type="PROSITE-ProRule" id="PRU00108"/>
    </source>
</evidence>
<feature type="compositionally biased region" description="Low complexity" evidence="6">
    <location>
        <begin position="18"/>
        <end position="35"/>
    </location>
</feature>
<keyword evidence="1 4" id="KW-0238">DNA-binding</keyword>
<dbReference type="AlphaFoldDB" id="A0A835NI24"/>
<dbReference type="SMART" id="SM00389">
    <property type="entry name" value="HOX"/>
    <property type="match status" value="1"/>
</dbReference>
<evidence type="ECO:0000256" key="1">
    <source>
        <dbReference type="ARBA" id="ARBA00023125"/>
    </source>
</evidence>
<feature type="DNA-binding region" description="Homeobox" evidence="4">
    <location>
        <begin position="48"/>
        <end position="143"/>
    </location>
</feature>
<dbReference type="SUPFAM" id="SSF46689">
    <property type="entry name" value="Homeodomain-like"/>
    <property type="match status" value="2"/>
</dbReference>
<organism evidence="8">
    <name type="scientific">Lamprotornis superbus</name>
    <dbReference type="NCBI Taxonomy" id="245042"/>
    <lineage>
        <taxon>Eukaryota</taxon>
        <taxon>Metazoa</taxon>
        <taxon>Chordata</taxon>
        <taxon>Craniata</taxon>
        <taxon>Vertebrata</taxon>
        <taxon>Euteleostomi</taxon>
        <taxon>Archelosauria</taxon>
        <taxon>Archosauria</taxon>
        <taxon>Dinosauria</taxon>
        <taxon>Saurischia</taxon>
        <taxon>Theropoda</taxon>
        <taxon>Coelurosauria</taxon>
        <taxon>Aves</taxon>
        <taxon>Neognathae</taxon>
        <taxon>Neoaves</taxon>
        <taxon>Telluraves</taxon>
        <taxon>Australaves</taxon>
        <taxon>Passeriformes</taxon>
        <taxon>Sturnidae</taxon>
        <taxon>Lamprotornis</taxon>
    </lineage>
</organism>
<dbReference type="InterPro" id="IPR009057">
    <property type="entry name" value="Homeodomain-like_sf"/>
</dbReference>
<dbReference type="OrthoDB" id="6159439at2759"/>
<protein>
    <submittedName>
        <fullName evidence="8">Homeobox protein NANOG</fullName>
    </submittedName>
</protein>